<dbReference type="AlphaFoldDB" id="A0AAV6TD08"/>
<evidence type="ECO:0000313" key="2">
    <source>
        <dbReference type="Proteomes" id="UP000827092"/>
    </source>
</evidence>
<proteinExistence type="predicted"/>
<reference evidence="1 2" key="1">
    <citation type="journal article" date="2022" name="Nat. Ecol. Evol.">
        <title>A masculinizing supergene underlies an exaggerated male reproductive morph in a spider.</title>
        <authorList>
            <person name="Hendrickx F."/>
            <person name="De Corte Z."/>
            <person name="Sonet G."/>
            <person name="Van Belleghem S.M."/>
            <person name="Kostlbacher S."/>
            <person name="Vangestel C."/>
        </authorList>
    </citation>
    <scope>NUCLEOTIDE SEQUENCE [LARGE SCALE GENOMIC DNA]</scope>
    <source>
        <strain evidence="1">W744_W776</strain>
    </source>
</reference>
<name>A0AAV6TD08_9ARAC</name>
<organism evidence="1 2">
    <name type="scientific">Oedothorax gibbosus</name>
    <dbReference type="NCBI Taxonomy" id="931172"/>
    <lineage>
        <taxon>Eukaryota</taxon>
        <taxon>Metazoa</taxon>
        <taxon>Ecdysozoa</taxon>
        <taxon>Arthropoda</taxon>
        <taxon>Chelicerata</taxon>
        <taxon>Arachnida</taxon>
        <taxon>Araneae</taxon>
        <taxon>Araneomorphae</taxon>
        <taxon>Entelegynae</taxon>
        <taxon>Araneoidea</taxon>
        <taxon>Linyphiidae</taxon>
        <taxon>Erigoninae</taxon>
        <taxon>Oedothorax</taxon>
    </lineage>
</organism>
<protein>
    <recommendedName>
        <fullName evidence="3">Secreted protein</fullName>
    </recommendedName>
</protein>
<sequence length="110" mass="12220">MPTLEPSHPFSRLCFFGSVIVYTLLSEFRLHGHVLLSTSNQHRFMGSHERTRIGALTGRFLVSSHSSISASKVAHWALSSCLVRPFSQCSGLLTMLTFENRVEIVSAPCL</sequence>
<keyword evidence="2" id="KW-1185">Reference proteome</keyword>
<comment type="caution">
    <text evidence="1">The sequence shown here is derived from an EMBL/GenBank/DDBJ whole genome shotgun (WGS) entry which is preliminary data.</text>
</comment>
<dbReference type="Proteomes" id="UP000827092">
    <property type="component" value="Unassembled WGS sequence"/>
</dbReference>
<gene>
    <name evidence="1" type="ORF">JTE90_005228</name>
</gene>
<dbReference type="EMBL" id="JAFNEN010006583">
    <property type="protein sequence ID" value="KAG8155798.1"/>
    <property type="molecule type" value="Genomic_DNA"/>
</dbReference>
<accession>A0AAV6TD08</accession>
<evidence type="ECO:0000313" key="1">
    <source>
        <dbReference type="EMBL" id="KAG8155798.1"/>
    </source>
</evidence>
<evidence type="ECO:0008006" key="3">
    <source>
        <dbReference type="Google" id="ProtNLM"/>
    </source>
</evidence>